<dbReference type="InterPro" id="IPR006016">
    <property type="entry name" value="UspA"/>
</dbReference>
<dbReference type="EMBL" id="CP006939">
    <property type="protein sequence ID" value="AHC15414.1"/>
    <property type="molecule type" value="Genomic_DNA"/>
</dbReference>
<dbReference type="Proteomes" id="UP000018680">
    <property type="component" value="Chromosome"/>
</dbReference>
<keyword evidence="3" id="KW-0067">ATP-binding</keyword>
<name>V5WIM3_9SPIO</name>
<evidence type="ECO:0000256" key="2">
    <source>
        <dbReference type="ARBA" id="ARBA00022741"/>
    </source>
</evidence>
<dbReference type="InterPro" id="IPR006015">
    <property type="entry name" value="Universal_stress_UspA"/>
</dbReference>
<dbReference type="STRING" id="1307761.L21SP2_2045"/>
<sequence>MESLLVCIDFSPLTDRIVDTARGMAQCMSRGLHLVHVQPERNSIPTAVISNTAGSAGKEESLTRRKEVAMLAKLCKRLQDEGIRTSCSTPAGRIDEMLTREAREHNAKMVIMGSHGNGAMYHLVVGSVAEGVLSNLGIPVVLVPAQA</sequence>
<dbReference type="eggNOG" id="COG0589">
    <property type="taxonomic scope" value="Bacteria"/>
</dbReference>
<dbReference type="PRINTS" id="PR01438">
    <property type="entry name" value="UNVRSLSTRESS"/>
</dbReference>
<dbReference type="RefSeq" id="WP_024268330.1">
    <property type="nucleotide sequence ID" value="NC_023035.1"/>
</dbReference>
<dbReference type="PANTHER" id="PTHR46268">
    <property type="entry name" value="STRESS RESPONSE PROTEIN NHAX"/>
    <property type="match status" value="1"/>
</dbReference>
<dbReference type="Gene3D" id="3.40.50.620">
    <property type="entry name" value="HUPs"/>
    <property type="match status" value="1"/>
</dbReference>
<evidence type="ECO:0000259" key="4">
    <source>
        <dbReference type="Pfam" id="PF00582"/>
    </source>
</evidence>
<dbReference type="KEGG" id="slr:L21SP2_2045"/>
<accession>V5WIM3</accession>
<proteinExistence type="inferred from homology"/>
<comment type="similarity">
    <text evidence="1">Belongs to the universal stress protein A family.</text>
</comment>
<dbReference type="OrthoDB" id="369721at2"/>
<evidence type="ECO:0000256" key="1">
    <source>
        <dbReference type="ARBA" id="ARBA00008791"/>
    </source>
</evidence>
<evidence type="ECO:0000256" key="3">
    <source>
        <dbReference type="ARBA" id="ARBA00022840"/>
    </source>
</evidence>
<protein>
    <submittedName>
        <fullName evidence="5">Universal stress protein family</fullName>
    </submittedName>
</protein>
<evidence type="ECO:0000313" key="6">
    <source>
        <dbReference type="Proteomes" id="UP000018680"/>
    </source>
</evidence>
<dbReference type="InterPro" id="IPR014729">
    <property type="entry name" value="Rossmann-like_a/b/a_fold"/>
</dbReference>
<evidence type="ECO:0000313" key="5">
    <source>
        <dbReference type="EMBL" id="AHC15414.1"/>
    </source>
</evidence>
<dbReference type="AlphaFoldDB" id="V5WIM3"/>
<dbReference type="CDD" id="cd00293">
    <property type="entry name" value="USP-like"/>
    <property type="match status" value="1"/>
</dbReference>
<dbReference type="Pfam" id="PF00582">
    <property type="entry name" value="Usp"/>
    <property type="match status" value="1"/>
</dbReference>
<dbReference type="PANTHER" id="PTHR46268:SF27">
    <property type="entry name" value="UNIVERSAL STRESS PROTEIN RV2623"/>
    <property type="match status" value="1"/>
</dbReference>
<reference evidence="5 6" key="1">
    <citation type="journal article" date="2015" name="Stand. Genomic Sci.">
        <title>Complete genome sequence and description of Salinispira pacifica gen. nov., sp. nov., a novel spirochaete isolated form a hypersaline microbial mat.</title>
        <authorList>
            <person name="Ben Hania W."/>
            <person name="Joseph M."/>
            <person name="Schumann P."/>
            <person name="Bunk B."/>
            <person name="Fiebig A."/>
            <person name="Sproer C."/>
            <person name="Klenk H.P."/>
            <person name="Fardeau M.L."/>
            <person name="Spring S."/>
        </authorList>
    </citation>
    <scope>NUCLEOTIDE SEQUENCE [LARGE SCALE GENOMIC DNA]</scope>
    <source>
        <strain evidence="5 6">L21-RPul-D2</strain>
    </source>
</reference>
<organism evidence="5 6">
    <name type="scientific">Salinispira pacifica</name>
    <dbReference type="NCBI Taxonomy" id="1307761"/>
    <lineage>
        <taxon>Bacteria</taxon>
        <taxon>Pseudomonadati</taxon>
        <taxon>Spirochaetota</taxon>
        <taxon>Spirochaetia</taxon>
        <taxon>Spirochaetales</taxon>
        <taxon>Spirochaetaceae</taxon>
        <taxon>Salinispira</taxon>
    </lineage>
</organism>
<dbReference type="GO" id="GO:0005524">
    <property type="term" value="F:ATP binding"/>
    <property type="evidence" value="ECO:0007669"/>
    <property type="project" value="UniProtKB-KW"/>
</dbReference>
<keyword evidence="6" id="KW-1185">Reference proteome</keyword>
<dbReference type="SUPFAM" id="SSF52402">
    <property type="entry name" value="Adenine nucleotide alpha hydrolases-like"/>
    <property type="match status" value="1"/>
</dbReference>
<keyword evidence="2" id="KW-0547">Nucleotide-binding</keyword>
<dbReference type="HOGENOM" id="CLU_049301_14_0_12"/>
<feature type="domain" description="UspA" evidence="4">
    <location>
        <begin position="3"/>
        <end position="144"/>
    </location>
</feature>
<gene>
    <name evidence="5" type="ORF">L21SP2_2045</name>
</gene>